<dbReference type="EMBL" id="JACGXS010000008">
    <property type="protein sequence ID" value="MBA8683066.1"/>
    <property type="molecule type" value="Genomic_DNA"/>
</dbReference>
<feature type="domain" description="GP-PDE" evidence="2">
    <location>
        <begin position="34"/>
        <end position="295"/>
    </location>
</feature>
<dbReference type="Gene3D" id="3.20.20.190">
    <property type="entry name" value="Phosphatidylinositol (PI) phosphodiesterase"/>
    <property type="match status" value="1"/>
</dbReference>
<dbReference type="PANTHER" id="PTHR46211:SF10">
    <property type="entry name" value="EXPORTED PROTEIN"/>
    <property type="match status" value="1"/>
</dbReference>
<dbReference type="RefSeq" id="WP_182340192.1">
    <property type="nucleotide sequence ID" value="NZ_JACGXS010000008.1"/>
</dbReference>
<organism evidence="3 4">
    <name type="scientific">Stenotrophomonas tumulicola</name>
    <dbReference type="NCBI Taxonomy" id="1685415"/>
    <lineage>
        <taxon>Bacteria</taxon>
        <taxon>Pseudomonadati</taxon>
        <taxon>Pseudomonadota</taxon>
        <taxon>Gammaproteobacteria</taxon>
        <taxon>Lysobacterales</taxon>
        <taxon>Lysobacteraceae</taxon>
        <taxon>Stenotrophomonas</taxon>
    </lineage>
</organism>
<dbReference type="GO" id="GO:0006629">
    <property type="term" value="P:lipid metabolic process"/>
    <property type="evidence" value="ECO:0007669"/>
    <property type="project" value="InterPro"/>
</dbReference>
<feature type="chain" id="PRO_5031181848" description="GP-PDE domain-containing protein" evidence="1">
    <location>
        <begin position="22"/>
        <end position="300"/>
    </location>
</feature>
<reference evidence="3 4" key="1">
    <citation type="submission" date="2020-08" db="EMBL/GenBank/DDBJ databases">
        <title>Stenotrophomonas tumulicola JCM 30961.</title>
        <authorList>
            <person name="Deng Y."/>
        </authorList>
    </citation>
    <scope>NUCLEOTIDE SEQUENCE [LARGE SCALE GENOMIC DNA]</scope>
    <source>
        <strain evidence="3 4">JCM 30961</strain>
    </source>
</reference>
<gene>
    <name evidence="3" type="ORF">H4O11_14800</name>
</gene>
<name>A0A7W3FNY8_9GAMM</name>
<keyword evidence="1" id="KW-0732">Signal</keyword>
<sequence length="300" mass="32557">MMRTGMRMLAACLAVMLSSCATTDTQRPAPGSHPAIAAHRGGAMHRPENTISAFDHAVELGVEVLEFDMVMTADDQLVVHHDATINPDICSPDPGSDVVAGPVRGLTLAQTRQFDCGTQVRDIYAVQGYVAVPGARMPTADEVLARYQGKDVAFFAETKVPKPTAGVADVDPVKFAALVEAMVRRHGVEDRFILQSSDYRTIDALHAINPRIRSCLLGAHNWGHRDFLATLQQHHATCILLRDSIAGKADVTALQDAGIQVYSEVVDTPEAWRSYLDLGVDVLFTNNPEGAIEFVERSGR</sequence>
<dbReference type="InterPro" id="IPR030395">
    <property type="entry name" value="GP_PDE_dom"/>
</dbReference>
<protein>
    <recommendedName>
        <fullName evidence="2">GP-PDE domain-containing protein</fullName>
    </recommendedName>
</protein>
<evidence type="ECO:0000313" key="3">
    <source>
        <dbReference type="EMBL" id="MBA8683066.1"/>
    </source>
</evidence>
<proteinExistence type="predicted"/>
<evidence type="ECO:0000256" key="1">
    <source>
        <dbReference type="SAM" id="SignalP"/>
    </source>
</evidence>
<dbReference type="Pfam" id="PF03009">
    <property type="entry name" value="GDPD"/>
    <property type="match status" value="1"/>
</dbReference>
<dbReference type="PANTHER" id="PTHR46211">
    <property type="entry name" value="GLYCEROPHOSPHORYL DIESTER PHOSPHODIESTERASE"/>
    <property type="match status" value="1"/>
</dbReference>
<evidence type="ECO:0000313" key="4">
    <source>
        <dbReference type="Proteomes" id="UP000547058"/>
    </source>
</evidence>
<accession>A0A7W3FNY8</accession>
<dbReference type="InterPro" id="IPR017946">
    <property type="entry name" value="PLC-like_Pdiesterase_TIM-brl"/>
</dbReference>
<dbReference type="PROSITE" id="PS51704">
    <property type="entry name" value="GP_PDE"/>
    <property type="match status" value="1"/>
</dbReference>
<evidence type="ECO:0000259" key="2">
    <source>
        <dbReference type="PROSITE" id="PS51704"/>
    </source>
</evidence>
<comment type="caution">
    <text evidence="3">The sequence shown here is derived from an EMBL/GenBank/DDBJ whole genome shotgun (WGS) entry which is preliminary data.</text>
</comment>
<dbReference type="Proteomes" id="UP000547058">
    <property type="component" value="Unassembled WGS sequence"/>
</dbReference>
<dbReference type="GO" id="GO:0008081">
    <property type="term" value="F:phosphoric diester hydrolase activity"/>
    <property type="evidence" value="ECO:0007669"/>
    <property type="project" value="InterPro"/>
</dbReference>
<dbReference type="SUPFAM" id="SSF51695">
    <property type="entry name" value="PLC-like phosphodiesterases"/>
    <property type="match status" value="1"/>
</dbReference>
<keyword evidence="4" id="KW-1185">Reference proteome</keyword>
<feature type="signal peptide" evidence="1">
    <location>
        <begin position="1"/>
        <end position="21"/>
    </location>
</feature>
<dbReference type="PROSITE" id="PS51257">
    <property type="entry name" value="PROKAR_LIPOPROTEIN"/>
    <property type="match status" value="1"/>
</dbReference>
<dbReference type="AlphaFoldDB" id="A0A7W3FNY8"/>